<evidence type="ECO:0000313" key="2">
    <source>
        <dbReference type="Proteomes" id="UP001320706"/>
    </source>
</evidence>
<accession>A0ACC3SLR3</accession>
<evidence type="ECO:0000313" key="1">
    <source>
        <dbReference type="EMBL" id="KAK8219186.1"/>
    </source>
</evidence>
<name>A0ACC3SLR3_9PEZI</name>
<organism evidence="1 2">
    <name type="scientific">Zalaria obscura</name>
    <dbReference type="NCBI Taxonomy" id="2024903"/>
    <lineage>
        <taxon>Eukaryota</taxon>
        <taxon>Fungi</taxon>
        <taxon>Dikarya</taxon>
        <taxon>Ascomycota</taxon>
        <taxon>Pezizomycotina</taxon>
        <taxon>Dothideomycetes</taxon>
        <taxon>Dothideomycetidae</taxon>
        <taxon>Dothideales</taxon>
        <taxon>Zalariaceae</taxon>
        <taxon>Zalaria</taxon>
    </lineage>
</organism>
<sequence>MNNGVDASSPAMSYENHNLGRSSRKITLSLPSKDLVITECITVTSAMRKHARWKHSSVAAILGGGTTKAAPSDRRTHSRYSSGNLSLGDDEEAPLSRWGQRGKKGRSMQDDPLLSAFARLRSDLKSCRDIRTFDVPALLHPFLQVIRSSSTNAPITSLALMAITKMLDYDVIGPDSPNFSHAMLLLSSTITHCRFEGSNDPSDEVVFLRILQLMENMVTGPCGDVLGDQSVCEMMECGLSICCHQSMHEVIRRSAEISMVKMCQRIFQTLKDLGDDVEGDEPTALEDTVREDMESYTIDSAAEGAHAVEKRDPRVSNSLDPQPGTPADRHSQDVNSSQVDLSKTGGSEEVVDIRPYSLPSIRELFRVLADLLDPHDRTHTDTMRVMALRIVNVALEVAGPSIAYHPSLASLAKDTLCRNLFQLVRSENVSILHESLRVAGTLLATCRSVLKLQQELYLSYVVACLHPRVPIPDEPSIDPSLYEGVPQAPRLVKPQAGGPQSGRSTPVPVKDRQRLGMEGGSRKPDAREAMVESVGALMRIPSFMVELFVNYDCEIDRSDLCVDMVGLLSRNAFPDSATWSTTNVPPLCLDSLLGYIQFIADRLEDEPAAGGFPDPETLREQRARKQIIIRGASKFNESPKAGIAFLASQGIIENPDDPKSISGFLKGTTRIDKKVLGEYLAKKNNEAILDAFMDLFDFTGQRVDEALRQLLNTFRLPGESQLIERIITVFADKYCDKDTPEEIADKDAVYVLTYAIIMLNTDQHNPNLKSQNRMSLQDFAKNLRGVNGGKDFPEQYLSDIYDSIKNREIILPEEHDNKHAFEYAWTELLFKAQTAEDLVLCDTNLYDADMFAATWQPVVATLNYVFLSATDDTVFQRVITGFDQCAQIAAKYGLHDCLDRIIFSLSRISTLATDSPPSTALNTEVQAGDKSIMVSKFAVDFGRETKAELATLVLFRIINGHESAIRDGWQYIVRIILNLFVNSLIPNTFSALSKSLDLPPIPLQNPAHVIERNDKSNDIGLFSAFTSYVSSVMNDEPPEPNDQEIEATLCTVDCINACRLEDIFANISTMSVDSLKALTAALLAQIPEDASPRVIVVKPEVAAPTPVRPNGVKPQGSQPAYDPAYVCLLELATVLVMRDEQTLAALGKEVAEALQLAVRDSGRQHPVTVSRTSYYLLSLLRASDDLGYIRSPVVLHTLNSFSDDLLKQCAQPILKGILECVTGPTGLRNEVATSPDFWSLLHTLQRVPEAASTAFQIAEETALGTPSAITADNYEPAISLLNGFATAGSIGATSPPSRSSPPAARRGAKSATPTPKPTTNNEAVARGVKAMNIVYALISRVPAFIEASHLEPNEAWQAYWSPIFRCLITQCQNPVREIRSQALSSLSRCLLSSDLASEEHKEWTNIFSKVLFPLIERLLRPEVYAADKKGMAETRVLSAQLLCKIFLHYLVALSEWEGMGELWAQILDVLERLMRSGQGDSLDEAVPESLKNILLVMSSGGYLAPPDMPDRTPQQQKLWTETWNRLERFLPGLMPELFPEKPKAELPERPKAEPKAETTDALPAEPQQTQTQTQIRTEGGDEVVEEGRETPAEADADADAQTA</sequence>
<protein>
    <submittedName>
        <fullName evidence="1">GDP/GTP exchange factor for ARF</fullName>
    </submittedName>
</protein>
<comment type="caution">
    <text evidence="1">The sequence shown here is derived from an EMBL/GenBank/DDBJ whole genome shotgun (WGS) entry which is preliminary data.</text>
</comment>
<gene>
    <name evidence="1" type="primary">GEA2</name>
    <name evidence="1" type="ORF">M8818_000918</name>
</gene>
<proteinExistence type="predicted"/>
<reference evidence="1" key="1">
    <citation type="submission" date="2024-02" db="EMBL/GenBank/DDBJ databases">
        <title>Metagenome Assembled Genome of Zalaria obscura JY119.</title>
        <authorList>
            <person name="Vighnesh L."/>
            <person name="Jagadeeshwari U."/>
            <person name="Venkata Ramana C."/>
            <person name="Sasikala C."/>
        </authorList>
    </citation>
    <scope>NUCLEOTIDE SEQUENCE</scope>
    <source>
        <strain evidence="1">JY119</strain>
    </source>
</reference>
<dbReference type="Proteomes" id="UP001320706">
    <property type="component" value="Unassembled WGS sequence"/>
</dbReference>
<dbReference type="EMBL" id="JAMKPW020000004">
    <property type="protein sequence ID" value="KAK8219186.1"/>
    <property type="molecule type" value="Genomic_DNA"/>
</dbReference>
<keyword evidence="2" id="KW-1185">Reference proteome</keyword>